<dbReference type="InterPro" id="IPR050346">
    <property type="entry name" value="FMO-like"/>
</dbReference>
<sequence>MPKSTFRVAIIGGGPSGLATLKFLQQAHKFNEIRIEARLFEEGDQVGGTFRDRVYEDAELVSSKYLTAFSDFRFAKDVPDFVTPDQYCAYLEGYATEFGLWDNIECSTQVTGVRKRGKRHIISFLKVRLAEDARHMSKGGPQFGPKEFTQKSWVCDAVAVCSGLHVQPNMPVTSVPGLAAATRSPSATVEDAKIQIMHSSQFKARSQLGNDKTVLILGAGETAMDIAHLAVTSPTKEVMLAHRDGFYVAPKIIPEPVVFNGFGKAGPGPIPNKPTDCAVASLFDTAYLPPIIQRSSLLWWSYNTFVQGMAYILSGTTAGYGQWGGELPKHRRHVDSFYFVKSMRAIPYFSEQYRSTALWNRIRAWIVNMKLEPTDGRKIELAPWPSRVDEHGLMYFEQNGRPEARRMAARGGIKVDIVVFATGYDQSFPFLDTIDRYPTLDDACVRGIYRDITDRFAYIGFVRPSFGAIPPLAELQAQRWVSDLLIHLGGHPRYDTSALAIRPYELDYELRNRGAPHHAQRRLAVDHEAYAYQLALDMGAAPTWRHVLQVHGWKVFYTWAMGSNFNTKFRLIGPWSSPVVAEEAAAVMRGELWDVVSRTGGGVFFFTYTLIPLLIFGPLSIMINICSVFGLI</sequence>
<dbReference type="InterPro" id="IPR020946">
    <property type="entry name" value="Flavin_mOase-like"/>
</dbReference>
<keyword evidence="2" id="KW-0285">Flavoprotein</keyword>
<feature type="transmembrane region" description="Helical" evidence="6">
    <location>
        <begin position="605"/>
        <end position="631"/>
    </location>
</feature>
<dbReference type="AlphaFoldDB" id="A0AA38RD78"/>
<dbReference type="GO" id="GO:0050661">
    <property type="term" value="F:NADP binding"/>
    <property type="evidence" value="ECO:0007669"/>
    <property type="project" value="InterPro"/>
</dbReference>
<keyword evidence="6" id="KW-0472">Membrane</keyword>
<dbReference type="InterPro" id="IPR036188">
    <property type="entry name" value="FAD/NAD-bd_sf"/>
</dbReference>
<keyword evidence="3" id="KW-0274">FAD</keyword>
<dbReference type="SUPFAM" id="SSF51905">
    <property type="entry name" value="FAD/NAD(P)-binding domain"/>
    <property type="match status" value="2"/>
</dbReference>
<dbReference type="InterPro" id="IPR000960">
    <property type="entry name" value="Flavin_mOase"/>
</dbReference>
<organism evidence="7 8">
    <name type="scientific">Pleurostoma richardsiae</name>
    <dbReference type="NCBI Taxonomy" id="41990"/>
    <lineage>
        <taxon>Eukaryota</taxon>
        <taxon>Fungi</taxon>
        <taxon>Dikarya</taxon>
        <taxon>Ascomycota</taxon>
        <taxon>Pezizomycotina</taxon>
        <taxon>Sordariomycetes</taxon>
        <taxon>Sordariomycetidae</taxon>
        <taxon>Calosphaeriales</taxon>
        <taxon>Pleurostomataceae</taxon>
        <taxon>Pleurostoma</taxon>
    </lineage>
</organism>
<keyword evidence="8" id="KW-1185">Reference proteome</keyword>
<evidence type="ECO:0000256" key="5">
    <source>
        <dbReference type="ARBA" id="ARBA00023002"/>
    </source>
</evidence>
<keyword evidence="5" id="KW-0560">Oxidoreductase</keyword>
<evidence type="ECO:0000256" key="2">
    <source>
        <dbReference type="ARBA" id="ARBA00022630"/>
    </source>
</evidence>
<dbReference type="GO" id="GO:0004499">
    <property type="term" value="F:N,N-dimethylaniline monooxygenase activity"/>
    <property type="evidence" value="ECO:0007669"/>
    <property type="project" value="InterPro"/>
</dbReference>
<protein>
    <submittedName>
        <fullName evidence="7">Dimethylaniline monooxygenase</fullName>
    </submittedName>
</protein>
<gene>
    <name evidence="7" type="ORF">NKR23_g6617</name>
</gene>
<reference evidence="7" key="1">
    <citation type="submission" date="2022-07" db="EMBL/GenBank/DDBJ databases">
        <title>Fungi with potential for degradation of polypropylene.</title>
        <authorList>
            <person name="Gostincar C."/>
        </authorList>
    </citation>
    <scope>NUCLEOTIDE SEQUENCE</scope>
    <source>
        <strain evidence="7">EXF-13308</strain>
    </source>
</reference>
<dbReference type="PIRSF" id="PIRSF000332">
    <property type="entry name" value="FMO"/>
    <property type="match status" value="1"/>
</dbReference>
<dbReference type="Proteomes" id="UP001174694">
    <property type="component" value="Unassembled WGS sequence"/>
</dbReference>
<proteinExistence type="inferred from homology"/>
<evidence type="ECO:0000256" key="3">
    <source>
        <dbReference type="ARBA" id="ARBA00022827"/>
    </source>
</evidence>
<dbReference type="Gene3D" id="3.50.50.60">
    <property type="entry name" value="FAD/NAD(P)-binding domain"/>
    <property type="match status" value="3"/>
</dbReference>
<keyword evidence="7" id="KW-0503">Monooxygenase</keyword>
<dbReference type="GO" id="GO:0050660">
    <property type="term" value="F:flavin adenine dinucleotide binding"/>
    <property type="evidence" value="ECO:0007669"/>
    <property type="project" value="InterPro"/>
</dbReference>
<evidence type="ECO:0000256" key="6">
    <source>
        <dbReference type="SAM" id="Phobius"/>
    </source>
</evidence>
<accession>A0AA38RD78</accession>
<dbReference type="Pfam" id="PF00743">
    <property type="entry name" value="FMO-like"/>
    <property type="match status" value="2"/>
</dbReference>
<evidence type="ECO:0000256" key="4">
    <source>
        <dbReference type="ARBA" id="ARBA00022857"/>
    </source>
</evidence>
<evidence type="ECO:0000256" key="1">
    <source>
        <dbReference type="ARBA" id="ARBA00009183"/>
    </source>
</evidence>
<dbReference type="PRINTS" id="PR00370">
    <property type="entry name" value="FMOXYGENASE"/>
</dbReference>
<name>A0AA38RD78_9PEZI</name>
<keyword evidence="6" id="KW-0812">Transmembrane</keyword>
<dbReference type="EMBL" id="JANBVO010000019">
    <property type="protein sequence ID" value="KAJ9143402.1"/>
    <property type="molecule type" value="Genomic_DNA"/>
</dbReference>
<evidence type="ECO:0000313" key="8">
    <source>
        <dbReference type="Proteomes" id="UP001174694"/>
    </source>
</evidence>
<evidence type="ECO:0000313" key="7">
    <source>
        <dbReference type="EMBL" id="KAJ9143402.1"/>
    </source>
</evidence>
<comment type="caution">
    <text evidence="7">The sequence shown here is derived from an EMBL/GenBank/DDBJ whole genome shotgun (WGS) entry which is preliminary data.</text>
</comment>
<keyword evidence="4" id="KW-0521">NADP</keyword>
<dbReference type="PANTHER" id="PTHR23023">
    <property type="entry name" value="DIMETHYLANILINE MONOOXYGENASE"/>
    <property type="match status" value="1"/>
</dbReference>
<comment type="similarity">
    <text evidence="1">Belongs to the FMO family.</text>
</comment>
<keyword evidence="6" id="KW-1133">Transmembrane helix</keyword>